<proteinExistence type="predicted"/>
<name>A0A383BU78_9ZZZZ</name>
<gene>
    <name evidence="2" type="ORF">METZ01_LOCUS476286</name>
</gene>
<sequence length="46" mass="5107">VAESVMWQKQDDTAKETMGVSRRTNIARLNVFLLAAFMAMCANLSS</sequence>
<keyword evidence="1" id="KW-0812">Transmembrane</keyword>
<reference evidence="2" key="1">
    <citation type="submission" date="2018-05" db="EMBL/GenBank/DDBJ databases">
        <authorList>
            <person name="Lanie J.A."/>
            <person name="Ng W.-L."/>
            <person name="Kazmierczak K.M."/>
            <person name="Andrzejewski T.M."/>
            <person name="Davidsen T.M."/>
            <person name="Wayne K.J."/>
            <person name="Tettelin H."/>
            <person name="Glass J.I."/>
            <person name="Rusch D."/>
            <person name="Podicherti R."/>
            <person name="Tsui H.-C.T."/>
            <person name="Winkler M.E."/>
        </authorList>
    </citation>
    <scope>NUCLEOTIDE SEQUENCE</scope>
</reference>
<accession>A0A383BU78</accession>
<evidence type="ECO:0000313" key="2">
    <source>
        <dbReference type="EMBL" id="SVE23432.1"/>
    </source>
</evidence>
<feature type="transmembrane region" description="Helical" evidence="1">
    <location>
        <begin position="26"/>
        <end position="45"/>
    </location>
</feature>
<feature type="non-terminal residue" evidence="2">
    <location>
        <position position="46"/>
    </location>
</feature>
<dbReference type="AlphaFoldDB" id="A0A383BU78"/>
<protein>
    <submittedName>
        <fullName evidence="2">Uncharacterized protein</fullName>
    </submittedName>
</protein>
<evidence type="ECO:0000256" key="1">
    <source>
        <dbReference type="SAM" id="Phobius"/>
    </source>
</evidence>
<feature type="non-terminal residue" evidence="2">
    <location>
        <position position="1"/>
    </location>
</feature>
<keyword evidence="1" id="KW-0472">Membrane</keyword>
<keyword evidence="1" id="KW-1133">Transmembrane helix</keyword>
<organism evidence="2">
    <name type="scientific">marine metagenome</name>
    <dbReference type="NCBI Taxonomy" id="408172"/>
    <lineage>
        <taxon>unclassified sequences</taxon>
        <taxon>metagenomes</taxon>
        <taxon>ecological metagenomes</taxon>
    </lineage>
</organism>
<dbReference type="EMBL" id="UINC01203263">
    <property type="protein sequence ID" value="SVE23432.1"/>
    <property type="molecule type" value="Genomic_DNA"/>
</dbReference>